<dbReference type="InterPro" id="IPR012337">
    <property type="entry name" value="RNaseH-like_sf"/>
</dbReference>
<keyword evidence="13" id="KW-1185">Reference proteome</keyword>
<keyword evidence="7" id="KW-0804">Transcription</keyword>
<keyword evidence="8" id="KW-0539">Nucleus</keyword>
<keyword evidence="3 9" id="KW-0863">Zinc-finger</keyword>
<evidence type="ECO:0000256" key="4">
    <source>
        <dbReference type="ARBA" id="ARBA00022833"/>
    </source>
</evidence>
<evidence type="ECO:0000313" key="12">
    <source>
        <dbReference type="EMBL" id="KAE9525602.1"/>
    </source>
</evidence>
<dbReference type="EMBL" id="VYZN01000059">
    <property type="protein sequence ID" value="KAE9525602.1"/>
    <property type="molecule type" value="Genomic_DNA"/>
</dbReference>
<dbReference type="GO" id="GO:0003677">
    <property type="term" value="F:DNA binding"/>
    <property type="evidence" value="ECO:0007669"/>
    <property type="project" value="UniProtKB-KW"/>
</dbReference>
<dbReference type="GO" id="GO:0046983">
    <property type="term" value="F:protein dimerization activity"/>
    <property type="evidence" value="ECO:0007669"/>
    <property type="project" value="InterPro"/>
</dbReference>
<dbReference type="SUPFAM" id="SSF140996">
    <property type="entry name" value="Hermes dimerisation domain"/>
    <property type="match status" value="1"/>
</dbReference>
<evidence type="ECO:0000256" key="9">
    <source>
        <dbReference type="PROSITE-ProRule" id="PRU00027"/>
    </source>
</evidence>
<gene>
    <name evidence="12" type="ORF">AGLY_014129</name>
</gene>
<evidence type="ECO:0000256" key="3">
    <source>
        <dbReference type="ARBA" id="ARBA00022771"/>
    </source>
</evidence>
<keyword evidence="4" id="KW-0862">Zinc</keyword>
<comment type="caution">
    <text evidence="12">The sequence shown here is derived from an EMBL/GenBank/DDBJ whole genome shotgun (WGS) entry which is preliminary data.</text>
</comment>
<dbReference type="SMART" id="SM00614">
    <property type="entry name" value="ZnF_BED"/>
    <property type="match status" value="1"/>
</dbReference>
<protein>
    <recommendedName>
        <fullName evidence="11">BED-type domain-containing protein</fullName>
    </recommendedName>
</protein>
<keyword evidence="2" id="KW-0479">Metal-binding</keyword>
<organism evidence="12 13">
    <name type="scientific">Aphis glycines</name>
    <name type="common">Soybean aphid</name>
    <dbReference type="NCBI Taxonomy" id="307491"/>
    <lineage>
        <taxon>Eukaryota</taxon>
        <taxon>Metazoa</taxon>
        <taxon>Ecdysozoa</taxon>
        <taxon>Arthropoda</taxon>
        <taxon>Hexapoda</taxon>
        <taxon>Insecta</taxon>
        <taxon>Pterygota</taxon>
        <taxon>Neoptera</taxon>
        <taxon>Paraneoptera</taxon>
        <taxon>Hemiptera</taxon>
        <taxon>Sternorrhyncha</taxon>
        <taxon>Aphidomorpha</taxon>
        <taxon>Aphidoidea</taxon>
        <taxon>Aphididae</taxon>
        <taxon>Aphidini</taxon>
        <taxon>Aphis</taxon>
        <taxon>Aphis</taxon>
    </lineage>
</organism>
<evidence type="ECO:0000256" key="1">
    <source>
        <dbReference type="ARBA" id="ARBA00004123"/>
    </source>
</evidence>
<evidence type="ECO:0000256" key="10">
    <source>
        <dbReference type="SAM" id="MobiDB-lite"/>
    </source>
</evidence>
<evidence type="ECO:0000256" key="5">
    <source>
        <dbReference type="ARBA" id="ARBA00023015"/>
    </source>
</evidence>
<evidence type="ECO:0000256" key="2">
    <source>
        <dbReference type="ARBA" id="ARBA00022723"/>
    </source>
</evidence>
<dbReference type="SUPFAM" id="SSF53098">
    <property type="entry name" value="Ribonuclease H-like"/>
    <property type="match status" value="1"/>
</dbReference>
<dbReference type="InterPro" id="IPR003656">
    <property type="entry name" value="Znf_BED"/>
</dbReference>
<evidence type="ECO:0000256" key="8">
    <source>
        <dbReference type="ARBA" id="ARBA00023242"/>
    </source>
</evidence>
<comment type="subcellular location">
    <subcellularLocation>
        <location evidence="1">Nucleus</location>
    </subcellularLocation>
</comment>
<dbReference type="GO" id="GO:0005634">
    <property type="term" value="C:nucleus"/>
    <property type="evidence" value="ECO:0007669"/>
    <property type="project" value="UniProtKB-SubCell"/>
</dbReference>
<dbReference type="GO" id="GO:0008270">
    <property type="term" value="F:zinc ion binding"/>
    <property type="evidence" value="ECO:0007669"/>
    <property type="project" value="UniProtKB-KW"/>
</dbReference>
<dbReference type="AlphaFoldDB" id="A0A6G0T6A1"/>
<evidence type="ECO:0000256" key="7">
    <source>
        <dbReference type="ARBA" id="ARBA00023163"/>
    </source>
</evidence>
<evidence type="ECO:0000259" key="11">
    <source>
        <dbReference type="PROSITE" id="PS50808"/>
    </source>
</evidence>
<dbReference type="PANTHER" id="PTHR46481:SF10">
    <property type="entry name" value="ZINC FINGER BED DOMAIN-CONTAINING PROTEIN 39"/>
    <property type="match status" value="1"/>
</dbReference>
<dbReference type="GO" id="GO:0009791">
    <property type="term" value="P:post-embryonic development"/>
    <property type="evidence" value="ECO:0007669"/>
    <property type="project" value="UniProtKB-ARBA"/>
</dbReference>
<dbReference type="Proteomes" id="UP000475862">
    <property type="component" value="Unassembled WGS sequence"/>
</dbReference>
<accession>A0A6G0T6A1</accession>
<evidence type="ECO:0000256" key="6">
    <source>
        <dbReference type="ARBA" id="ARBA00023125"/>
    </source>
</evidence>
<dbReference type="PANTHER" id="PTHR46481">
    <property type="entry name" value="ZINC FINGER BED DOMAIN-CONTAINING PROTEIN 4"/>
    <property type="match status" value="1"/>
</dbReference>
<dbReference type="PROSITE" id="PS50808">
    <property type="entry name" value="ZF_BED"/>
    <property type="match status" value="1"/>
</dbReference>
<name>A0A6G0T6A1_APHGL</name>
<dbReference type="InterPro" id="IPR008906">
    <property type="entry name" value="HATC_C_dom"/>
</dbReference>
<sequence length="593" mass="66248">MSSNSSNSSTMWKYFDKCDNGGSCKLCRMTVKTCGNTTNLKQHLKRKHPSININVSACKSARSESDPTPFENDEDDPSMVQSTSGTQTTLDTVVVPHSRPTSQCSGYETVLSKGSELSDLISEVSVASNFTVGTSTSRSSSSSCSKQSKLMQPTIAQSFNDIRSFEKGGVKSVSITNSIVYMLVKDNMPLWLTEKDGFKYFMKTVAPMYKIPSRKTITKLISTKYDVLAVQIKNKLSLVENITLTTDIWTDTINTKYYLGMTGHYLSLSKLQLESVMLGVLELQERHTSENIIGWLDNLLKKWGIEKNQVILVVTDSGANIKHAVYNFFGKDKHLPCFAHTLNLVVQNALDDTNDIANIINQIKRLVTFFKHSVAATDELHKICKFKLKQSVPTRWNSVYFMLQRFIACSDNIASTINNLLKNLKTRFGRVEYLEILSIATILDPRFKTLHSNDPIASSKAIGNIQIECSESSSSNAGNSSDDENPDNLWSVHKELVSKKAVNEIMYSNEMPTDLKHYLNQPTLSLGDDILKFWDTHGPIYPNLKKIVEPYLAMVATSVPSERLFSKAGQIVTDCRNRLTVSLLYCVESACAV</sequence>
<dbReference type="Pfam" id="PF05699">
    <property type="entry name" value="Dimer_Tnp_hAT"/>
    <property type="match status" value="1"/>
</dbReference>
<dbReference type="Pfam" id="PF02892">
    <property type="entry name" value="zf-BED"/>
    <property type="match status" value="1"/>
</dbReference>
<dbReference type="OrthoDB" id="6609604at2759"/>
<feature type="region of interest" description="Disordered" evidence="10">
    <location>
        <begin position="57"/>
        <end position="90"/>
    </location>
</feature>
<reference evidence="12 13" key="1">
    <citation type="submission" date="2019-08" db="EMBL/GenBank/DDBJ databases">
        <title>The genome of the soybean aphid Biotype 1, its phylome, world population structure and adaptation to the North American continent.</title>
        <authorList>
            <person name="Giordano R."/>
            <person name="Donthu R.K."/>
            <person name="Hernandez A.G."/>
            <person name="Wright C.L."/>
            <person name="Zimin A.V."/>
        </authorList>
    </citation>
    <scope>NUCLEOTIDE SEQUENCE [LARGE SCALE GENOMIC DNA]</scope>
    <source>
        <tissue evidence="12">Whole aphids</tissue>
    </source>
</reference>
<keyword evidence="5" id="KW-0805">Transcription regulation</keyword>
<dbReference type="InterPro" id="IPR036236">
    <property type="entry name" value="Znf_C2H2_sf"/>
</dbReference>
<feature type="compositionally biased region" description="Polar residues" evidence="10">
    <location>
        <begin position="79"/>
        <end position="90"/>
    </location>
</feature>
<feature type="domain" description="BED-type" evidence="11">
    <location>
        <begin position="6"/>
        <end position="55"/>
    </location>
</feature>
<dbReference type="InterPro" id="IPR052035">
    <property type="entry name" value="ZnF_BED_domain_contain"/>
</dbReference>
<proteinExistence type="predicted"/>
<keyword evidence="6" id="KW-0238">DNA-binding</keyword>
<evidence type="ECO:0000313" key="13">
    <source>
        <dbReference type="Proteomes" id="UP000475862"/>
    </source>
</evidence>
<dbReference type="SUPFAM" id="SSF57667">
    <property type="entry name" value="beta-beta-alpha zinc fingers"/>
    <property type="match status" value="1"/>
</dbReference>